<dbReference type="Pfam" id="PF23127">
    <property type="entry name" value="DotM_C"/>
    <property type="match status" value="1"/>
</dbReference>
<sequence length="379" mass="43238">MAQQSSSQQGGGGDNAFAPVWITVLLMIVGYLLWYYEHTAIVRFVFWLNLLQAHIVTLFMGDEVLAQPIYLMQTIDPAAVEWSQLVSLTAMVGDYVRYPVGVMLVIFAIVIYQSNIRQKYRKAHDMKSLRAQEQYNWPAIMPIVPVDLVSQDIDTGPWAMALSPMEFARKHQLLRKDDALLDNPVPGLEMTAGLRRGDAKRVFTLQLGPYWEGFERMPPHARVLCAVFMARMNRDRDSARHILEVMDRTTVAGKPQYSVADATIKKFRNAENVQLTIAKHAYMLTVMASLLQQSREDGVVPSSEFLWLKPLDRRMWYMLNSVGRQTPYVEVGGPFAHWVAERTIGRRCLVPMVEEAINALEVAIREIKLTPKQMQELKP</sequence>
<dbReference type="OrthoDB" id="5616932at2"/>
<reference evidence="4 5" key="2">
    <citation type="submission" date="2015-11" db="EMBL/GenBank/DDBJ databases">
        <title>Genomic analysis of 38 Legionella species identifies large and diverse effector repertoires.</title>
        <authorList>
            <person name="Burstein D."/>
            <person name="Amaro F."/>
            <person name="Zusman T."/>
            <person name="Lifshitz Z."/>
            <person name="Cohen O."/>
            <person name="Gilbert J.A."/>
            <person name="Pupko T."/>
            <person name="Shuman H.A."/>
            <person name="Segal G."/>
        </authorList>
    </citation>
    <scope>NUCLEOTIDE SEQUENCE [LARGE SCALE GENOMIC DNA]</scope>
    <source>
        <strain evidence="4 5">ATCC 49504</strain>
    </source>
</reference>
<keyword evidence="1" id="KW-0812">Transmembrane</keyword>
<accession>Q49J06</accession>
<feature type="transmembrane region" description="Helical" evidence="1">
    <location>
        <begin position="95"/>
        <end position="112"/>
    </location>
</feature>
<dbReference type="Proteomes" id="UP000054785">
    <property type="component" value="Unassembled WGS sequence"/>
</dbReference>
<dbReference type="RefSeq" id="WP_028387412.1">
    <property type="nucleotide sequence ID" value="NZ_CAAAHN010000030.1"/>
</dbReference>
<evidence type="ECO:0000313" key="4">
    <source>
        <dbReference type="EMBL" id="KTD00617.1"/>
    </source>
</evidence>
<keyword evidence="1" id="KW-0472">Membrane</keyword>
<feature type="transmembrane region" description="Helical" evidence="1">
    <location>
        <begin position="16"/>
        <end position="34"/>
    </location>
</feature>
<keyword evidence="1" id="KW-1133">Transmembrane helix</keyword>
<evidence type="ECO:0000256" key="1">
    <source>
        <dbReference type="SAM" id="Phobius"/>
    </source>
</evidence>
<dbReference type="NCBIfam" id="NF033890">
    <property type="entry name" value="DotM_IcmP_IVB"/>
    <property type="match status" value="1"/>
</dbReference>
<gene>
    <name evidence="3" type="primary">icmP</name>
    <name evidence="4" type="ORF">Lgee_1012</name>
</gene>
<organism evidence="3">
    <name type="scientific">Legionella geestiana</name>
    <dbReference type="NCBI Taxonomy" id="45065"/>
    <lineage>
        <taxon>Bacteria</taxon>
        <taxon>Pseudomonadati</taxon>
        <taxon>Pseudomonadota</taxon>
        <taxon>Gammaproteobacteria</taxon>
        <taxon>Legionellales</taxon>
        <taxon>Legionellaceae</taxon>
        <taxon>Legionella</taxon>
    </lineage>
</organism>
<evidence type="ECO:0000313" key="5">
    <source>
        <dbReference type="Proteomes" id="UP000054785"/>
    </source>
</evidence>
<keyword evidence="5" id="KW-1185">Reference proteome</keyword>
<dbReference type="InterPro" id="IPR056464">
    <property type="entry name" value="DotM_C"/>
</dbReference>
<feature type="transmembrane region" description="Helical" evidence="1">
    <location>
        <begin position="41"/>
        <end position="61"/>
    </location>
</feature>
<dbReference type="AlphaFoldDB" id="Q49J06"/>
<dbReference type="EMBL" id="AY860664">
    <property type="protein sequence ID" value="AAX56270.1"/>
    <property type="molecule type" value="Genomic_DNA"/>
</dbReference>
<proteinExistence type="predicted"/>
<name>Q49J06_9GAMM</name>
<dbReference type="EMBL" id="LNYC01000034">
    <property type="protein sequence ID" value="KTD00617.1"/>
    <property type="molecule type" value="Genomic_DNA"/>
</dbReference>
<evidence type="ECO:0000313" key="3">
    <source>
        <dbReference type="EMBL" id="AAX56270.1"/>
    </source>
</evidence>
<protein>
    <submittedName>
        <fullName evidence="3 4">IcmP</fullName>
    </submittedName>
</protein>
<dbReference type="STRING" id="45065.Lgee_1012"/>
<feature type="domain" description="DotM C-terminal cytoplasmic" evidence="2">
    <location>
        <begin position="198"/>
        <end position="361"/>
    </location>
</feature>
<reference evidence="3" key="1">
    <citation type="journal article" date="2005" name="Proc. Natl. Acad. Sci. U.S.A.">
        <title>Coevolution between nonhomologous but functionally similar proteins and their conserved partners in the Legionella pathogenesis system.</title>
        <authorList>
            <person name="Feldman M."/>
            <person name="Zusman T."/>
            <person name="Hagag S."/>
            <person name="Segal G."/>
        </authorList>
    </citation>
    <scope>NUCLEOTIDE SEQUENCE</scope>
</reference>
<dbReference type="InterPro" id="IPR049921">
    <property type="entry name" value="DotM-like"/>
</dbReference>
<dbReference type="PATRIC" id="fig|45065.4.peg.1084"/>
<evidence type="ECO:0000259" key="2">
    <source>
        <dbReference type="Pfam" id="PF23127"/>
    </source>
</evidence>